<organism evidence="8 9">
    <name type="scientific">Tectimicrobiota bacterium</name>
    <dbReference type="NCBI Taxonomy" id="2528274"/>
    <lineage>
        <taxon>Bacteria</taxon>
        <taxon>Pseudomonadati</taxon>
        <taxon>Nitrospinota/Tectimicrobiota group</taxon>
        <taxon>Candidatus Tectimicrobiota</taxon>
    </lineage>
</organism>
<dbReference type="GO" id="GO:0046872">
    <property type="term" value="F:metal ion binding"/>
    <property type="evidence" value="ECO:0007669"/>
    <property type="project" value="UniProtKB-KW"/>
</dbReference>
<dbReference type="InterPro" id="IPR001915">
    <property type="entry name" value="Peptidase_M48"/>
</dbReference>
<dbReference type="Gene3D" id="3.30.2010.10">
    <property type="entry name" value="Metalloproteases ('zincins'), catalytic domain"/>
    <property type="match status" value="1"/>
</dbReference>
<comment type="cofactor">
    <cofactor evidence="6">
        <name>Zn(2+)</name>
        <dbReference type="ChEBI" id="CHEBI:29105"/>
    </cofactor>
    <text evidence="6">Binds 1 zinc ion per subunit.</text>
</comment>
<keyword evidence="2" id="KW-0479">Metal-binding</keyword>
<evidence type="ECO:0000256" key="4">
    <source>
        <dbReference type="ARBA" id="ARBA00022833"/>
    </source>
</evidence>
<evidence type="ECO:0000256" key="2">
    <source>
        <dbReference type="ARBA" id="ARBA00022723"/>
    </source>
</evidence>
<dbReference type="PROSITE" id="PS51257">
    <property type="entry name" value="PROKAR_LIPOPROTEIN"/>
    <property type="match status" value="1"/>
</dbReference>
<dbReference type="CDD" id="cd07333">
    <property type="entry name" value="M48C_bepA_like"/>
    <property type="match status" value="1"/>
</dbReference>
<sequence length="274" mass="30506">MRAIRAIPSLSRYLIALWVLTGVLWGGCAGTQLGGFNLMSVQEEWELGNQLSQDIARKSPMVTDSESVAYINQLGQRLVQQTELRNLPWKFHIVRGQEVNAFNIPGGHVYVYTGLIEKASTESELAGVIGHEIGHGVARHATQQITTRYGLSLLSSLLLGQNPAVYQQILAQILGAGYLAKHGRDAEREADHLGVQYLYQAGIDPQGMVTFFQKLLQEDQRQPGRVSQFFASHPLTQERIQNVSAEIQPLGSRRNLIVSRPQFFAFKSDLVGRR</sequence>
<feature type="domain" description="Peptidase M48" evidence="7">
    <location>
        <begin position="69"/>
        <end position="246"/>
    </location>
</feature>
<dbReference type="PANTHER" id="PTHR22726">
    <property type="entry name" value="METALLOENDOPEPTIDASE OMA1"/>
    <property type="match status" value="1"/>
</dbReference>
<evidence type="ECO:0000313" key="8">
    <source>
        <dbReference type="EMBL" id="MBI2878009.1"/>
    </source>
</evidence>
<evidence type="ECO:0000256" key="3">
    <source>
        <dbReference type="ARBA" id="ARBA00022801"/>
    </source>
</evidence>
<dbReference type="Pfam" id="PF01435">
    <property type="entry name" value="Peptidase_M48"/>
    <property type="match status" value="1"/>
</dbReference>
<accession>A0A932G006</accession>
<protein>
    <submittedName>
        <fullName evidence="8">M48 family metalloprotease</fullName>
    </submittedName>
</protein>
<reference evidence="8" key="1">
    <citation type="submission" date="2020-07" db="EMBL/GenBank/DDBJ databases">
        <title>Huge and variable diversity of episymbiotic CPR bacteria and DPANN archaea in groundwater ecosystems.</title>
        <authorList>
            <person name="He C.Y."/>
            <person name="Keren R."/>
            <person name="Whittaker M."/>
            <person name="Farag I.F."/>
            <person name="Doudna J."/>
            <person name="Cate J.H.D."/>
            <person name="Banfield J.F."/>
        </authorList>
    </citation>
    <scope>NUCLEOTIDE SEQUENCE</scope>
    <source>
        <strain evidence="8">NC_groundwater_672_Ag_B-0.1um_62_36</strain>
    </source>
</reference>
<dbReference type="GO" id="GO:0004222">
    <property type="term" value="F:metalloendopeptidase activity"/>
    <property type="evidence" value="ECO:0007669"/>
    <property type="project" value="InterPro"/>
</dbReference>
<keyword evidence="4 6" id="KW-0862">Zinc</keyword>
<comment type="caution">
    <text evidence="8">The sequence shown here is derived from an EMBL/GenBank/DDBJ whole genome shotgun (WGS) entry which is preliminary data.</text>
</comment>
<dbReference type="GO" id="GO:0051603">
    <property type="term" value="P:proteolysis involved in protein catabolic process"/>
    <property type="evidence" value="ECO:0007669"/>
    <property type="project" value="TreeGrafter"/>
</dbReference>
<dbReference type="PANTHER" id="PTHR22726:SF1">
    <property type="entry name" value="METALLOENDOPEPTIDASE OMA1, MITOCHONDRIAL"/>
    <property type="match status" value="1"/>
</dbReference>
<proteinExistence type="inferred from homology"/>
<dbReference type="EMBL" id="JACPRF010000430">
    <property type="protein sequence ID" value="MBI2878009.1"/>
    <property type="molecule type" value="Genomic_DNA"/>
</dbReference>
<evidence type="ECO:0000256" key="6">
    <source>
        <dbReference type="RuleBase" id="RU003983"/>
    </source>
</evidence>
<evidence type="ECO:0000313" key="9">
    <source>
        <dbReference type="Proteomes" id="UP000769766"/>
    </source>
</evidence>
<dbReference type="Proteomes" id="UP000769766">
    <property type="component" value="Unassembled WGS sequence"/>
</dbReference>
<dbReference type="GO" id="GO:0016020">
    <property type="term" value="C:membrane"/>
    <property type="evidence" value="ECO:0007669"/>
    <property type="project" value="TreeGrafter"/>
</dbReference>
<name>A0A932G006_UNCTE</name>
<comment type="similarity">
    <text evidence="6">Belongs to the peptidase M48 family.</text>
</comment>
<evidence type="ECO:0000259" key="7">
    <source>
        <dbReference type="Pfam" id="PF01435"/>
    </source>
</evidence>
<dbReference type="InterPro" id="IPR051156">
    <property type="entry name" value="Mito/Outer_Membr_Metalloprot"/>
</dbReference>
<evidence type="ECO:0000256" key="1">
    <source>
        <dbReference type="ARBA" id="ARBA00022670"/>
    </source>
</evidence>
<gene>
    <name evidence="8" type="ORF">HYY20_14120</name>
</gene>
<keyword evidence="1 6" id="KW-0645">Protease</keyword>
<evidence type="ECO:0000256" key="5">
    <source>
        <dbReference type="ARBA" id="ARBA00023049"/>
    </source>
</evidence>
<keyword evidence="5 6" id="KW-0482">Metalloprotease</keyword>
<keyword evidence="3 6" id="KW-0378">Hydrolase</keyword>
<dbReference type="AlphaFoldDB" id="A0A932G006"/>